<dbReference type="GO" id="GO:0006357">
    <property type="term" value="P:regulation of transcription by RNA polymerase II"/>
    <property type="evidence" value="ECO:0007669"/>
    <property type="project" value="InterPro"/>
</dbReference>
<dbReference type="PANTHER" id="PTHR13321">
    <property type="entry name" value="MEDIATOR OF RNA POLYMERASE II TRANSCRIPTION, SUBUNIT 18"/>
    <property type="match status" value="1"/>
</dbReference>
<evidence type="ECO:0000256" key="6">
    <source>
        <dbReference type="ARBA" id="ARBA00023242"/>
    </source>
</evidence>
<gene>
    <name evidence="8" type="primary">MED18</name>
    <name evidence="9" type="ORF">PV04_06694</name>
</gene>
<dbReference type="Gene3D" id="2.40.320.10">
    <property type="entry name" value="Hypothetical Protein Pfu-838710-001"/>
    <property type="match status" value="1"/>
</dbReference>
<evidence type="ECO:0000256" key="8">
    <source>
        <dbReference type="RuleBase" id="RU364150"/>
    </source>
</evidence>
<dbReference type="HOGENOM" id="CLU_084516_0_0_1"/>
<evidence type="ECO:0000256" key="1">
    <source>
        <dbReference type="ARBA" id="ARBA00004123"/>
    </source>
</evidence>
<evidence type="ECO:0000313" key="10">
    <source>
        <dbReference type="Proteomes" id="UP000054266"/>
    </source>
</evidence>
<evidence type="ECO:0000256" key="3">
    <source>
        <dbReference type="ARBA" id="ARBA00019612"/>
    </source>
</evidence>
<sequence length="272" mass="30427">MHQLALYGQIGKDDHHRMLQQLAGFTRMQPQNVTEIRLVFKARQPFGLDLVQSIGASNLASQQQQDLQRVKHMLNAGLYYVHLVGEVLPGKRVKRRESEDVAMTDANTSAEADPPMVRWSLEFKDTPEAGKQPVSSGLISKTPMEEGSLTQFLDNFGYEYISRYMVVGSRFYENDTTILVHKVLRLREVAADEAVSDNSFLTNINEIPELDGSGSYIVQASIDIVDGNNPELKDRATRQLLGVKEALKQAVDLTPGDRLALDTRLPATSRRT</sequence>
<comment type="subcellular location">
    <subcellularLocation>
        <location evidence="1 8">Nucleus</location>
    </subcellularLocation>
</comment>
<comment type="subunit">
    <text evidence="8">Component of the Mediator complex.</text>
</comment>
<evidence type="ECO:0000313" key="9">
    <source>
        <dbReference type="EMBL" id="KIW67444.1"/>
    </source>
</evidence>
<dbReference type="AlphaFoldDB" id="A0A0D2G646"/>
<evidence type="ECO:0000256" key="5">
    <source>
        <dbReference type="ARBA" id="ARBA00023163"/>
    </source>
</evidence>
<dbReference type="InterPro" id="IPR019095">
    <property type="entry name" value="Mediator_Med18"/>
</dbReference>
<organism evidence="9 10">
    <name type="scientific">Phialophora macrospora</name>
    <dbReference type="NCBI Taxonomy" id="1851006"/>
    <lineage>
        <taxon>Eukaryota</taxon>
        <taxon>Fungi</taxon>
        <taxon>Dikarya</taxon>
        <taxon>Ascomycota</taxon>
        <taxon>Pezizomycotina</taxon>
        <taxon>Eurotiomycetes</taxon>
        <taxon>Chaetothyriomycetidae</taxon>
        <taxon>Chaetothyriales</taxon>
        <taxon>Herpotrichiellaceae</taxon>
        <taxon>Phialophora</taxon>
    </lineage>
</organism>
<dbReference type="PANTHER" id="PTHR13321:SF2">
    <property type="entry name" value="MEDIATOR OF RNA POLYMERASE II TRANSCRIPTION SUBUNIT 18"/>
    <property type="match status" value="1"/>
</dbReference>
<reference evidence="9 10" key="1">
    <citation type="submission" date="2015-01" db="EMBL/GenBank/DDBJ databases">
        <title>The Genome Sequence of Capronia semiimmersa CBS27337.</title>
        <authorList>
            <consortium name="The Broad Institute Genomics Platform"/>
            <person name="Cuomo C."/>
            <person name="de Hoog S."/>
            <person name="Gorbushina A."/>
            <person name="Stielow B."/>
            <person name="Teixiera M."/>
            <person name="Abouelleil A."/>
            <person name="Chapman S.B."/>
            <person name="Priest M."/>
            <person name="Young S.K."/>
            <person name="Wortman J."/>
            <person name="Nusbaum C."/>
            <person name="Birren B."/>
        </authorList>
    </citation>
    <scope>NUCLEOTIDE SEQUENCE [LARGE SCALE GENOMIC DNA]</scope>
    <source>
        <strain evidence="9 10">CBS 27337</strain>
    </source>
</reference>
<comment type="similarity">
    <text evidence="2 8">Belongs to the Mediator complex subunit 18 family.</text>
</comment>
<dbReference type="GO" id="GO:0070847">
    <property type="term" value="C:core mediator complex"/>
    <property type="evidence" value="ECO:0007669"/>
    <property type="project" value="TreeGrafter"/>
</dbReference>
<dbReference type="Proteomes" id="UP000054266">
    <property type="component" value="Unassembled WGS sequence"/>
</dbReference>
<keyword evidence="10" id="KW-1185">Reference proteome</keyword>
<evidence type="ECO:0000256" key="4">
    <source>
        <dbReference type="ARBA" id="ARBA00023015"/>
    </source>
</evidence>
<protein>
    <recommendedName>
        <fullName evidence="3 8">Mediator of RNA polymerase II transcription subunit 18</fullName>
    </recommendedName>
    <alternativeName>
        <fullName evidence="7 8">Mediator complex subunit 18</fullName>
    </alternativeName>
</protein>
<accession>A0A0D2G646</accession>
<dbReference type="GO" id="GO:0003712">
    <property type="term" value="F:transcription coregulator activity"/>
    <property type="evidence" value="ECO:0007669"/>
    <property type="project" value="InterPro"/>
</dbReference>
<keyword evidence="8" id="KW-0010">Activator</keyword>
<keyword evidence="5 8" id="KW-0804">Transcription</keyword>
<dbReference type="STRING" id="5601.A0A0D2G646"/>
<dbReference type="GO" id="GO:0006369">
    <property type="term" value="P:termination of RNA polymerase II transcription"/>
    <property type="evidence" value="ECO:0007669"/>
    <property type="project" value="TreeGrafter"/>
</dbReference>
<dbReference type="EMBL" id="KN846959">
    <property type="protein sequence ID" value="KIW67444.1"/>
    <property type="molecule type" value="Genomic_DNA"/>
</dbReference>
<evidence type="ECO:0000256" key="7">
    <source>
        <dbReference type="ARBA" id="ARBA00032012"/>
    </source>
</evidence>
<proteinExistence type="inferred from homology"/>
<keyword evidence="6 8" id="KW-0539">Nucleus</keyword>
<evidence type="ECO:0000256" key="2">
    <source>
        <dbReference type="ARBA" id="ARBA00009814"/>
    </source>
</evidence>
<name>A0A0D2G646_9EURO</name>
<comment type="function">
    <text evidence="8">Component of the Mediator complex, a coactivator involved in the regulated transcription of nearly all RNA polymerase II-dependent genes. Mediator functions as a bridge to convey information from gene-specific regulatory proteins to the basal RNA polymerase II transcription machinery. Mediator is recruited to promoters by direct interactions with regulatory proteins and serves as a scaffold for the assembly of a functional preinitiation complex with RNA polymerase II and the general transcription factors.</text>
</comment>
<dbReference type="Pfam" id="PF09637">
    <property type="entry name" value="Med18"/>
    <property type="match status" value="1"/>
</dbReference>
<dbReference type="GO" id="GO:0016592">
    <property type="term" value="C:mediator complex"/>
    <property type="evidence" value="ECO:0007669"/>
    <property type="project" value="InterPro"/>
</dbReference>
<keyword evidence="4 8" id="KW-0805">Transcription regulation</keyword>